<dbReference type="AlphaFoldDB" id="A0A1H7GW41"/>
<accession>A0A1H7GW41</accession>
<proteinExistence type="predicted"/>
<organism evidence="2 3">
    <name type="scientific">Paraburkholderia caballeronis</name>
    <dbReference type="NCBI Taxonomy" id="416943"/>
    <lineage>
        <taxon>Bacteria</taxon>
        <taxon>Pseudomonadati</taxon>
        <taxon>Pseudomonadota</taxon>
        <taxon>Betaproteobacteria</taxon>
        <taxon>Burkholderiales</taxon>
        <taxon>Burkholderiaceae</taxon>
        <taxon>Paraburkholderia</taxon>
    </lineage>
</organism>
<name>A0A1H7GW41_9BURK</name>
<keyword evidence="3" id="KW-1185">Reference proteome</keyword>
<dbReference type="PROSITE" id="PS51257">
    <property type="entry name" value="PROKAR_LIPOPROTEIN"/>
    <property type="match status" value="1"/>
</dbReference>
<dbReference type="RefSeq" id="WP_143061523.1">
    <property type="nucleotide sequence ID" value="NZ_QICY01000001.1"/>
</dbReference>
<keyword evidence="1" id="KW-0732">Signal</keyword>
<dbReference type="Proteomes" id="UP000199120">
    <property type="component" value="Unassembled WGS sequence"/>
</dbReference>
<evidence type="ECO:0000256" key="1">
    <source>
        <dbReference type="SAM" id="SignalP"/>
    </source>
</evidence>
<dbReference type="STRING" id="416943.SAMN05445871_0283"/>
<evidence type="ECO:0000313" key="3">
    <source>
        <dbReference type="Proteomes" id="UP000199120"/>
    </source>
</evidence>
<reference evidence="3" key="1">
    <citation type="submission" date="2016-10" db="EMBL/GenBank/DDBJ databases">
        <authorList>
            <person name="Varghese N."/>
            <person name="Submissions S."/>
        </authorList>
    </citation>
    <scope>NUCLEOTIDE SEQUENCE [LARGE SCALE GENOMIC DNA]</scope>
    <source>
        <strain evidence="3">LMG 26416</strain>
    </source>
</reference>
<feature type="signal peptide" evidence="1">
    <location>
        <begin position="1"/>
        <end position="19"/>
    </location>
</feature>
<sequence length="362" mass="38285">MVLTRLVAASFLCALAGCASPTINYSMLKKGDTSMSASAPKFKFAHTVINIDAKDSGYTATSVLVDGAADPFFTAVGSSMFWGVKTHLSMKYKPGTMLMDSVDVSVEDNRIKYIDAAAGIVGSLIKGGSAPPTPGPIQFPISIAVDQFLSASIPTVCQESDDVRVCQYDGPAGSETPQWRISITFYPPSPGAISFSEFAANHLGSNETAVFYSSCREAMVRFSPIGAQAESNLGMNEIGMSKRDETIPTLSRAPELYRNSAMLKVAANTPKPIDNPPPPMAPIMPSRPAVSRASMSMTVRVADPNFLESTMLPDKGTVSLRSDCGAEVTSQPAGTSSGWEVAADVIKQAKSAYDASHTKPAK</sequence>
<dbReference type="EMBL" id="FOAJ01000002">
    <property type="protein sequence ID" value="SEK42229.1"/>
    <property type="molecule type" value="Genomic_DNA"/>
</dbReference>
<evidence type="ECO:0000313" key="2">
    <source>
        <dbReference type="EMBL" id="SEK42229.1"/>
    </source>
</evidence>
<feature type="chain" id="PRO_5030028918" evidence="1">
    <location>
        <begin position="20"/>
        <end position="362"/>
    </location>
</feature>
<protein>
    <submittedName>
        <fullName evidence="2">Uncharacterized protein</fullName>
    </submittedName>
</protein>
<gene>
    <name evidence="2" type="ORF">SAMN05192542_10230</name>
</gene>